<keyword evidence="1" id="KW-0472">Membrane</keyword>
<dbReference type="Proteomes" id="UP000761380">
    <property type="component" value="Unassembled WGS sequence"/>
</dbReference>
<keyword evidence="1" id="KW-1133">Transmembrane helix</keyword>
<evidence type="ECO:0000313" key="2">
    <source>
        <dbReference type="EMBL" id="MBE6092065.1"/>
    </source>
</evidence>
<evidence type="ECO:0000256" key="1">
    <source>
        <dbReference type="SAM" id="Phobius"/>
    </source>
</evidence>
<feature type="transmembrane region" description="Helical" evidence="1">
    <location>
        <begin position="6"/>
        <end position="32"/>
    </location>
</feature>
<protein>
    <submittedName>
        <fullName evidence="2">Uncharacterized protein</fullName>
    </submittedName>
</protein>
<comment type="caution">
    <text evidence="2">The sequence shown here is derived from an EMBL/GenBank/DDBJ whole genome shotgun (WGS) entry which is preliminary data.</text>
</comment>
<reference evidence="2" key="1">
    <citation type="submission" date="2019-04" db="EMBL/GenBank/DDBJ databases">
        <title>Evolution of Biomass-Degrading Anaerobic Consortia Revealed by Metagenomics.</title>
        <authorList>
            <person name="Peng X."/>
        </authorList>
    </citation>
    <scope>NUCLEOTIDE SEQUENCE</scope>
    <source>
        <strain evidence="2">SIG240</strain>
    </source>
</reference>
<organism evidence="2 3">
    <name type="scientific">Selenomonas ruminantium</name>
    <dbReference type="NCBI Taxonomy" id="971"/>
    <lineage>
        <taxon>Bacteria</taxon>
        <taxon>Bacillati</taxon>
        <taxon>Bacillota</taxon>
        <taxon>Negativicutes</taxon>
        <taxon>Selenomonadales</taxon>
        <taxon>Selenomonadaceae</taxon>
        <taxon>Selenomonas</taxon>
    </lineage>
</organism>
<evidence type="ECO:0000313" key="3">
    <source>
        <dbReference type="Proteomes" id="UP000761380"/>
    </source>
</evidence>
<dbReference type="EMBL" id="SVBY01000011">
    <property type="protein sequence ID" value="MBE6092065.1"/>
    <property type="molecule type" value="Genomic_DNA"/>
</dbReference>
<gene>
    <name evidence="2" type="ORF">E7201_02630</name>
</gene>
<keyword evidence="1" id="KW-0812">Transmembrane</keyword>
<name>A0A927WLW6_SELRU</name>
<accession>A0A927WLW6</accession>
<sequence>MEIVAVAASIVAIYFAIKYFAVKLSMMAYIYWMEEEKRTQPTRSQLDACKKKILSQMFR</sequence>
<dbReference type="AlphaFoldDB" id="A0A927WLW6"/>
<proteinExistence type="predicted"/>